<proteinExistence type="predicted"/>
<dbReference type="Proteomes" id="UP000051298">
    <property type="component" value="Unassembled WGS sequence"/>
</dbReference>
<sequence length="203" mass="20715">MTKFASLIAAASLALFGGPAAASTLSATHTLTQAGTVGSVSTLQFQVTQAGLFDIYTDGPTIDPVLYLIADGDGNGAIDASDPLIASNDDSCRVGFRSFCNQAGAWHNSLIEAQSLSLGTYFAVVSDYSFSVSEARSGVNGRLGETQLVGDVTTFVTSARYGARGGTVAPVSAVPLPASGFMMLGAFAMLGAGAASRRRKRSA</sequence>
<keyword evidence="1" id="KW-0472">Membrane</keyword>
<organism evidence="3 4">
    <name type="scientific">Thalassobacter stenotrophicus</name>
    <dbReference type="NCBI Taxonomy" id="266809"/>
    <lineage>
        <taxon>Bacteria</taxon>
        <taxon>Pseudomonadati</taxon>
        <taxon>Pseudomonadota</taxon>
        <taxon>Alphaproteobacteria</taxon>
        <taxon>Rhodobacterales</taxon>
        <taxon>Roseobacteraceae</taxon>
        <taxon>Thalassobacter</taxon>
    </lineage>
</organism>
<feature type="transmembrane region" description="Helical" evidence="1">
    <location>
        <begin position="176"/>
        <end position="195"/>
    </location>
</feature>
<dbReference type="AlphaFoldDB" id="A0A0P1F0J1"/>
<dbReference type="STRING" id="266809.PM03_10860"/>
<feature type="chain" id="PRO_5006062133" description="VPLPA-CTERM protein sorting domain protein" evidence="2">
    <location>
        <begin position="23"/>
        <end position="203"/>
    </location>
</feature>
<name>A0A0P1F0J1_9RHOB</name>
<protein>
    <recommendedName>
        <fullName evidence="5">VPLPA-CTERM protein sorting domain protein</fullName>
    </recommendedName>
</protein>
<reference evidence="3 4" key="1">
    <citation type="submission" date="2015-09" db="EMBL/GenBank/DDBJ databases">
        <authorList>
            <consortium name="Swine Surveillance"/>
        </authorList>
    </citation>
    <scope>NUCLEOTIDE SEQUENCE [LARGE SCALE GENOMIC DNA]</scope>
    <source>
        <strain evidence="3 4">CECT 5294</strain>
    </source>
</reference>
<dbReference type="EMBL" id="CYRX01000031">
    <property type="protein sequence ID" value="CUH61041.1"/>
    <property type="molecule type" value="Genomic_DNA"/>
</dbReference>
<dbReference type="eggNOG" id="ENOG502ZFB1">
    <property type="taxonomic scope" value="Bacteria"/>
</dbReference>
<keyword evidence="2" id="KW-0732">Signal</keyword>
<dbReference type="NCBIfam" id="NF038127">
    <property type="entry name" value="FDP_fam"/>
    <property type="match status" value="1"/>
</dbReference>
<evidence type="ECO:0000313" key="3">
    <source>
        <dbReference type="EMBL" id="CUH61041.1"/>
    </source>
</evidence>
<keyword evidence="1" id="KW-0812">Transmembrane</keyword>
<evidence type="ECO:0000256" key="1">
    <source>
        <dbReference type="SAM" id="Phobius"/>
    </source>
</evidence>
<dbReference type="RefSeq" id="WP_058123876.1">
    <property type="nucleotide sequence ID" value="NZ_CYRX01000031.1"/>
</dbReference>
<gene>
    <name evidence="3" type="ORF">THS5294_02339</name>
</gene>
<keyword evidence="1" id="KW-1133">Transmembrane helix</keyword>
<feature type="signal peptide" evidence="2">
    <location>
        <begin position="1"/>
        <end position="22"/>
    </location>
</feature>
<evidence type="ECO:0000313" key="4">
    <source>
        <dbReference type="Proteomes" id="UP000051298"/>
    </source>
</evidence>
<evidence type="ECO:0000256" key="2">
    <source>
        <dbReference type="SAM" id="SignalP"/>
    </source>
</evidence>
<accession>A0A0P1F0J1</accession>
<evidence type="ECO:0008006" key="5">
    <source>
        <dbReference type="Google" id="ProtNLM"/>
    </source>
</evidence>